<dbReference type="STRING" id="53408.A9C11_03570"/>
<evidence type="ECO:0000259" key="9">
    <source>
        <dbReference type="Pfam" id="PF01551"/>
    </source>
</evidence>
<dbReference type="GO" id="GO:0046872">
    <property type="term" value="F:metal ion binding"/>
    <property type="evidence" value="ECO:0007669"/>
    <property type="project" value="UniProtKB-KW"/>
</dbReference>
<dbReference type="GO" id="GO:0030313">
    <property type="term" value="C:cell envelope"/>
    <property type="evidence" value="ECO:0007669"/>
    <property type="project" value="UniProtKB-SubCell"/>
</dbReference>
<dbReference type="Pfam" id="PF19425">
    <property type="entry name" value="Csd3_N2"/>
    <property type="match status" value="1"/>
</dbReference>
<evidence type="ECO:0000256" key="7">
    <source>
        <dbReference type="ARBA" id="ARBA00023049"/>
    </source>
</evidence>
<evidence type="ECO:0000256" key="1">
    <source>
        <dbReference type="ARBA" id="ARBA00001947"/>
    </source>
</evidence>
<dbReference type="Pfam" id="PF01551">
    <property type="entry name" value="Peptidase_M23"/>
    <property type="match status" value="1"/>
</dbReference>
<dbReference type="InterPro" id="IPR045834">
    <property type="entry name" value="Csd3_N2"/>
</dbReference>
<dbReference type="InterPro" id="IPR016047">
    <property type="entry name" value="M23ase_b-sheet_dom"/>
</dbReference>
<keyword evidence="7" id="KW-0482">Metalloprotease</keyword>
<name>A0A127MM92_9PSED</name>
<dbReference type="GO" id="GO:0004222">
    <property type="term" value="F:metalloendopeptidase activity"/>
    <property type="evidence" value="ECO:0007669"/>
    <property type="project" value="TreeGrafter"/>
</dbReference>
<dbReference type="RefSeq" id="WP_043319295.1">
    <property type="nucleotide sequence ID" value="NZ_BDGS01000001.1"/>
</dbReference>
<evidence type="ECO:0000259" key="11">
    <source>
        <dbReference type="Pfam" id="PF19425"/>
    </source>
</evidence>
<dbReference type="GeneID" id="72993918"/>
<evidence type="ECO:0000313" key="12">
    <source>
        <dbReference type="EMBL" id="ANI13120.1"/>
    </source>
</evidence>
<feature type="domain" description="M23ase beta-sheet core" evidence="9">
    <location>
        <begin position="340"/>
        <end position="436"/>
    </location>
</feature>
<proteinExistence type="predicted"/>
<dbReference type="InterPro" id="IPR011055">
    <property type="entry name" value="Dup_hybrid_motif"/>
</dbReference>
<evidence type="ECO:0000256" key="2">
    <source>
        <dbReference type="ARBA" id="ARBA00004196"/>
    </source>
</evidence>
<feature type="domain" description="Csd3-like second N-terminal" evidence="11">
    <location>
        <begin position="207"/>
        <end position="327"/>
    </location>
</feature>
<reference evidence="12 13" key="1">
    <citation type="submission" date="2016-05" db="EMBL/GenBank/DDBJ databases">
        <title>Genome Sequence of Pseudomonas citronellolis Strain SJTE-3, an Estrogens and Persistent Organic Pollutants degradation strain.</title>
        <authorList>
            <person name="Liang R."/>
        </authorList>
    </citation>
    <scope>NUCLEOTIDE SEQUENCE [LARGE SCALE GENOMIC DNA]</scope>
    <source>
        <strain evidence="12 13">SJTE-3</strain>
    </source>
</reference>
<dbReference type="CDD" id="cd12797">
    <property type="entry name" value="M23_peptidase"/>
    <property type="match status" value="1"/>
</dbReference>
<feature type="compositionally biased region" description="Basic and acidic residues" evidence="8">
    <location>
        <begin position="84"/>
        <end position="98"/>
    </location>
</feature>
<dbReference type="GO" id="GO:0042834">
    <property type="term" value="F:peptidoglycan binding"/>
    <property type="evidence" value="ECO:0007669"/>
    <property type="project" value="InterPro"/>
</dbReference>
<dbReference type="GO" id="GO:0006508">
    <property type="term" value="P:proteolysis"/>
    <property type="evidence" value="ECO:0007669"/>
    <property type="project" value="UniProtKB-KW"/>
</dbReference>
<sequence>MTQSNQKAPYYPKSHLLAASGVAALLSLALLVFPSSEVEAKKTTLNLELDGGSDRIIQEKDDLRSPQVTENSDSPFARIEGQNDDNRAGKDAEEEKKALKASNDTQPATPAEPAWKRVTVGKGDTLSTVFAKAGLPAGLVHDVLASGKDAKQFTRLDVGHEVEFLISPQGELQSLRIKQSDLETISLNKSAKGYAFKRDLVKPDVHTAYAHGRIDSSLFTAGKEAGLSHDLIMALANIFGYDIDFALDLREGDQFDVIYEKKVVNGRQVDTGNILAARFINRGKEYTAVRFTNKAGNTSYYRADGTSMRKAFIRTPVDFARISSRFSMGRLHPILNKIRAHKGVDYAAPIGTPIKATGDGKVIEAGRKGGYGNAVVIQHGSTYQTVYGHMSRFAKGIRSGVAVKQGQIIGYVGMTGLATGPHLHYEFHINGKYVDPLSAKLPMADPLAGPDRKRFLAQTQPLMARMDQEKPTSLAMNKQQEQQR</sequence>
<keyword evidence="5" id="KW-0378">Hydrolase</keyword>
<feature type="region of interest" description="Disordered" evidence="8">
    <location>
        <begin position="58"/>
        <end position="115"/>
    </location>
</feature>
<dbReference type="Gene3D" id="3.10.450.350">
    <property type="match status" value="2"/>
</dbReference>
<dbReference type="SUPFAM" id="SSF51261">
    <property type="entry name" value="Duplicated hybrid motif"/>
    <property type="match status" value="1"/>
</dbReference>
<keyword evidence="4" id="KW-0479">Metal-binding</keyword>
<dbReference type="AlphaFoldDB" id="A0A127MM92"/>
<dbReference type="PANTHER" id="PTHR21666:SF288">
    <property type="entry name" value="CELL DIVISION PROTEIN YTFB"/>
    <property type="match status" value="1"/>
</dbReference>
<evidence type="ECO:0000256" key="3">
    <source>
        <dbReference type="ARBA" id="ARBA00022670"/>
    </source>
</evidence>
<organism evidence="12 13">
    <name type="scientific">Pseudomonas citronellolis</name>
    <dbReference type="NCBI Taxonomy" id="53408"/>
    <lineage>
        <taxon>Bacteria</taxon>
        <taxon>Pseudomonadati</taxon>
        <taxon>Pseudomonadota</taxon>
        <taxon>Gammaproteobacteria</taxon>
        <taxon>Pseudomonadales</taxon>
        <taxon>Pseudomonadaceae</taxon>
        <taxon>Pseudomonas</taxon>
    </lineage>
</organism>
<comment type="subcellular location">
    <subcellularLocation>
        <location evidence="2">Cell envelope</location>
    </subcellularLocation>
</comment>
<comment type="cofactor">
    <cofactor evidence="1">
        <name>Zn(2+)</name>
        <dbReference type="ChEBI" id="CHEBI:29105"/>
    </cofactor>
</comment>
<protein>
    <submittedName>
        <fullName evidence="12">Peptidase M23</fullName>
    </submittedName>
</protein>
<dbReference type="Proteomes" id="UP000077748">
    <property type="component" value="Chromosome"/>
</dbReference>
<evidence type="ECO:0000259" key="10">
    <source>
        <dbReference type="Pfam" id="PF04225"/>
    </source>
</evidence>
<keyword evidence="6" id="KW-0862">Zinc</keyword>
<dbReference type="EMBL" id="CP015878">
    <property type="protein sequence ID" value="ANI13120.1"/>
    <property type="molecule type" value="Genomic_DNA"/>
</dbReference>
<dbReference type="InterPro" id="IPR050570">
    <property type="entry name" value="Cell_wall_metabolism_enzyme"/>
</dbReference>
<dbReference type="Gene3D" id="2.70.70.10">
    <property type="entry name" value="Glucose Permease (Domain IIA)"/>
    <property type="match status" value="1"/>
</dbReference>
<dbReference type="InterPro" id="IPR007340">
    <property type="entry name" value="LysM_Opacity-associatedA"/>
</dbReference>
<evidence type="ECO:0000256" key="8">
    <source>
        <dbReference type="SAM" id="MobiDB-lite"/>
    </source>
</evidence>
<accession>A0A127MM92</accession>
<evidence type="ECO:0000256" key="6">
    <source>
        <dbReference type="ARBA" id="ARBA00022833"/>
    </source>
</evidence>
<evidence type="ECO:0000256" key="5">
    <source>
        <dbReference type="ARBA" id="ARBA00022801"/>
    </source>
</evidence>
<dbReference type="Pfam" id="PF04225">
    <property type="entry name" value="LysM_OapA"/>
    <property type="match status" value="1"/>
</dbReference>
<dbReference type="PANTHER" id="PTHR21666">
    <property type="entry name" value="PEPTIDASE-RELATED"/>
    <property type="match status" value="1"/>
</dbReference>
<feature type="domain" description="Opacity-associated protein A LysM-like" evidence="10">
    <location>
        <begin position="115"/>
        <end position="192"/>
    </location>
</feature>
<keyword evidence="3" id="KW-0645">Protease</keyword>
<gene>
    <name evidence="12" type="ORF">A9C11_03570</name>
</gene>
<evidence type="ECO:0000313" key="13">
    <source>
        <dbReference type="Proteomes" id="UP000077748"/>
    </source>
</evidence>
<dbReference type="FunFam" id="2.70.70.10:FF:000002">
    <property type="entry name" value="Murein DD-endopeptidase MepM"/>
    <property type="match status" value="1"/>
</dbReference>
<dbReference type="KEGG" id="pcq:PcP3B5_07270"/>
<evidence type="ECO:0000256" key="4">
    <source>
        <dbReference type="ARBA" id="ARBA00022723"/>
    </source>
</evidence>